<dbReference type="RefSeq" id="WP_115345671.1">
    <property type="nucleotide sequence ID" value="NZ_UGPG01000001.1"/>
</dbReference>
<dbReference type="Proteomes" id="UP000254879">
    <property type="component" value="Unassembled WGS sequence"/>
</dbReference>
<feature type="binding site" evidence="1">
    <location>
        <position position="182"/>
    </location>
    <ligand>
        <name>Zn(2+)</name>
        <dbReference type="ChEBI" id="CHEBI:29105"/>
    </ligand>
</feature>
<proteinExistence type="predicted"/>
<gene>
    <name evidence="2" type="primary">tag</name>
    <name evidence="2" type="ORF">NCTC10815_00800</name>
</gene>
<evidence type="ECO:0000313" key="3">
    <source>
        <dbReference type="Proteomes" id="UP000254879"/>
    </source>
</evidence>
<dbReference type="GO" id="GO:0046872">
    <property type="term" value="F:metal ion binding"/>
    <property type="evidence" value="ECO:0007669"/>
    <property type="project" value="UniProtKB-KW"/>
</dbReference>
<keyword evidence="2" id="KW-0378">Hydrolase</keyword>
<dbReference type="Pfam" id="PF03352">
    <property type="entry name" value="Adenine_glyco"/>
    <property type="match status" value="1"/>
</dbReference>
<reference evidence="2 3" key="1">
    <citation type="submission" date="2018-06" db="EMBL/GenBank/DDBJ databases">
        <authorList>
            <consortium name="Pathogen Informatics"/>
            <person name="Doyle S."/>
        </authorList>
    </citation>
    <scope>NUCLEOTIDE SEQUENCE [LARGE SCALE GENOMIC DNA]</scope>
    <source>
        <strain evidence="3">NCTC 10815</strain>
    </source>
</reference>
<dbReference type="InterPro" id="IPR005019">
    <property type="entry name" value="Adenine_glyco"/>
</dbReference>
<evidence type="ECO:0000256" key="1">
    <source>
        <dbReference type="PIRSR" id="PIRSR605019-1"/>
    </source>
</evidence>
<organism evidence="2 3">
    <name type="scientific">Listeria grayi</name>
    <name type="common">Listeria murrayi</name>
    <dbReference type="NCBI Taxonomy" id="1641"/>
    <lineage>
        <taxon>Bacteria</taxon>
        <taxon>Bacillati</taxon>
        <taxon>Bacillota</taxon>
        <taxon>Bacilli</taxon>
        <taxon>Bacillales</taxon>
        <taxon>Listeriaceae</taxon>
        <taxon>Listeria</taxon>
    </lineage>
</organism>
<keyword evidence="1" id="KW-0479">Metal-binding</keyword>
<feature type="binding site" evidence="1">
    <location>
        <position position="178"/>
    </location>
    <ligand>
        <name>Zn(2+)</name>
        <dbReference type="ChEBI" id="CHEBI:29105"/>
    </ligand>
</feature>
<feature type="binding site" evidence="1">
    <location>
        <position position="20"/>
    </location>
    <ligand>
        <name>Zn(2+)</name>
        <dbReference type="ChEBI" id="CHEBI:29105"/>
    </ligand>
</feature>
<keyword evidence="1" id="KW-0862">Zinc</keyword>
<dbReference type="Gene3D" id="1.10.340.30">
    <property type="entry name" value="Hypothetical protein, domain 2"/>
    <property type="match status" value="1"/>
</dbReference>
<dbReference type="InterPro" id="IPR052891">
    <property type="entry name" value="DNA-3mA_glycosylase"/>
</dbReference>
<sequence>MAEGTICTWAQNDEVMEAYHNTEWGFPSYDDNYLFELLNLEGAQAGLSWKIILHRRHAYQEAFFGFDIDRCAAMTDEEITEILQNPGIIRNKLKVNGVRKNAKSALRVQAEFGSLANYFWQFTDNKPIVNHRKSDKELPAKDELSEKISKDLRKRGFTFVGPVIIYSYLQAIGIIDDHVTTCPYHTDNRSK</sequence>
<dbReference type="SUPFAM" id="SSF48150">
    <property type="entry name" value="DNA-glycosylase"/>
    <property type="match status" value="1"/>
</dbReference>
<protein>
    <submittedName>
        <fullName evidence="2">DNA-3-methyladenine glycosylase 1</fullName>
        <ecNumber evidence="2">3.2.2.20</ecNumber>
    </submittedName>
</protein>
<name>A0A378MDR7_LISGR</name>
<dbReference type="InterPro" id="IPR011257">
    <property type="entry name" value="DNA_glycosylase"/>
</dbReference>
<keyword evidence="2" id="KW-0326">Glycosidase</keyword>
<accession>A0A378MDR7</accession>
<dbReference type="PANTHER" id="PTHR30037">
    <property type="entry name" value="DNA-3-METHYLADENINE GLYCOSYLASE 1"/>
    <property type="match status" value="1"/>
</dbReference>
<dbReference type="GO" id="GO:0008725">
    <property type="term" value="F:DNA-3-methyladenine glycosylase activity"/>
    <property type="evidence" value="ECO:0007669"/>
    <property type="project" value="UniProtKB-EC"/>
</dbReference>
<feature type="binding site" evidence="1">
    <location>
        <position position="7"/>
    </location>
    <ligand>
        <name>Zn(2+)</name>
        <dbReference type="ChEBI" id="CHEBI:29105"/>
    </ligand>
</feature>
<dbReference type="EMBL" id="UGPG01000001">
    <property type="protein sequence ID" value="STY43502.1"/>
    <property type="molecule type" value="Genomic_DNA"/>
</dbReference>
<dbReference type="GO" id="GO:0006284">
    <property type="term" value="P:base-excision repair"/>
    <property type="evidence" value="ECO:0007669"/>
    <property type="project" value="InterPro"/>
</dbReference>
<evidence type="ECO:0000313" key="2">
    <source>
        <dbReference type="EMBL" id="STY43502.1"/>
    </source>
</evidence>
<dbReference type="EC" id="3.2.2.20" evidence="2"/>
<dbReference type="PANTHER" id="PTHR30037:SF4">
    <property type="entry name" value="DNA-3-METHYLADENINE GLYCOSYLASE I"/>
    <property type="match status" value="1"/>
</dbReference>
<dbReference type="AlphaFoldDB" id="A0A378MDR7"/>